<dbReference type="SUPFAM" id="SSF51735">
    <property type="entry name" value="NAD(P)-binding Rossmann-fold domains"/>
    <property type="match status" value="1"/>
</dbReference>
<dbReference type="EMBL" id="CP069370">
    <property type="protein sequence ID" value="QYZ68584.1"/>
    <property type="molecule type" value="Genomic_DNA"/>
</dbReference>
<dbReference type="InterPro" id="IPR036291">
    <property type="entry name" value="NAD(P)-bd_dom_sf"/>
</dbReference>
<dbReference type="Proteomes" id="UP000826300">
    <property type="component" value="Chromosome"/>
</dbReference>
<dbReference type="PANTHER" id="PTHR43639:SF1">
    <property type="entry name" value="SHORT-CHAIN DEHYDROGENASE_REDUCTASE FAMILY PROTEIN"/>
    <property type="match status" value="1"/>
</dbReference>
<evidence type="ECO:0000256" key="2">
    <source>
        <dbReference type="ARBA" id="ARBA00023002"/>
    </source>
</evidence>
<proteinExistence type="inferred from homology"/>
<comment type="similarity">
    <text evidence="1">Belongs to the short-chain dehydrogenases/reductases (SDR) family.</text>
</comment>
<evidence type="ECO:0000313" key="4">
    <source>
        <dbReference type="Proteomes" id="UP000826300"/>
    </source>
</evidence>
<dbReference type="InterPro" id="IPR002347">
    <property type="entry name" value="SDR_fam"/>
</dbReference>
<organism evidence="3 4">
    <name type="scientific">Neotabrizicola shimadae</name>
    <dbReference type="NCBI Taxonomy" id="2807096"/>
    <lineage>
        <taxon>Bacteria</taxon>
        <taxon>Pseudomonadati</taxon>
        <taxon>Pseudomonadota</taxon>
        <taxon>Alphaproteobacteria</taxon>
        <taxon>Rhodobacterales</taxon>
        <taxon>Paracoccaceae</taxon>
        <taxon>Neotabrizicola</taxon>
    </lineage>
</organism>
<evidence type="ECO:0000256" key="1">
    <source>
        <dbReference type="ARBA" id="ARBA00006484"/>
    </source>
</evidence>
<keyword evidence="4" id="KW-1185">Reference proteome</keyword>
<sequence length="279" mass="29883">MRPPEDRHRTLSLRDAEDQVTQRALVTGGARRIGRAIALYLAGRGFDVAVHYSGSAAEAADTVAEIQALGRRAVALQADLLDEAQVQPLVARAAEALEGSLTVLVNNASIFEYDNLASATRTSWDRHMESNLRAPFVLTQHVAAQAPDPVPDHAGEPVAQALVVNMIDQRVLKPTPEFMTYSLAKMGLWALTRTAAQALAPRVRVNAIGPGPTLRGGRQSEDHFARQRASTILARGSNPSDITAAVGFFLDSPSVTGQLICTDGGQHLAWKTPDVLGVE</sequence>
<keyword evidence="2" id="KW-0560">Oxidoreductase</keyword>
<gene>
    <name evidence="3" type="ORF">JO391_12450</name>
</gene>
<evidence type="ECO:0000313" key="3">
    <source>
        <dbReference type="EMBL" id="QYZ68584.1"/>
    </source>
</evidence>
<dbReference type="PANTHER" id="PTHR43639">
    <property type="entry name" value="OXIDOREDUCTASE, SHORT-CHAIN DEHYDROGENASE/REDUCTASE FAMILY (AFU_ORTHOLOGUE AFUA_5G02870)"/>
    <property type="match status" value="1"/>
</dbReference>
<dbReference type="Pfam" id="PF00106">
    <property type="entry name" value="adh_short"/>
    <property type="match status" value="1"/>
</dbReference>
<protein>
    <submittedName>
        <fullName evidence="3">SDR family oxidoreductase</fullName>
    </submittedName>
</protein>
<accession>A0A8G0ZQK3</accession>
<dbReference type="KEGG" id="nsm:JO391_12450"/>
<reference evidence="3" key="1">
    <citation type="submission" date="2021-02" db="EMBL/GenBank/DDBJ databases">
        <title>Rhodobacter shimadae sp. nov., an aerobic anoxygenic phototrophic bacterium isolated from a hot spring.</title>
        <authorList>
            <person name="Muramatsu S."/>
            <person name="Haruta S."/>
            <person name="Hirose S."/>
            <person name="Hanada S."/>
        </authorList>
    </citation>
    <scope>NUCLEOTIDE SEQUENCE</scope>
    <source>
        <strain evidence="3">N10</strain>
    </source>
</reference>
<name>A0A8G0ZQK3_9RHOB</name>
<dbReference type="NCBIfam" id="NF006597">
    <property type="entry name" value="PRK09134.1"/>
    <property type="match status" value="1"/>
</dbReference>
<dbReference type="GO" id="GO:0016491">
    <property type="term" value="F:oxidoreductase activity"/>
    <property type="evidence" value="ECO:0007669"/>
    <property type="project" value="UniProtKB-KW"/>
</dbReference>
<dbReference type="Gene3D" id="3.40.50.720">
    <property type="entry name" value="NAD(P)-binding Rossmann-like Domain"/>
    <property type="match status" value="1"/>
</dbReference>
<dbReference type="AlphaFoldDB" id="A0A8G0ZQK3"/>
<dbReference type="PRINTS" id="PR00081">
    <property type="entry name" value="GDHRDH"/>
</dbReference>